<accession>A0A834IZD2</accession>
<evidence type="ECO:0008006" key="5">
    <source>
        <dbReference type="Google" id="ProtNLM"/>
    </source>
</evidence>
<organism evidence="3 4">
    <name type="scientific">Rhynchophorus ferrugineus</name>
    <name type="common">Red palm weevil</name>
    <name type="synonym">Curculio ferrugineus</name>
    <dbReference type="NCBI Taxonomy" id="354439"/>
    <lineage>
        <taxon>Eukaryota</taxon>
        <taxon>Metazoa</taxon>
        <taxon>Ecdysozoa</taxon>
        <taxon>Arthropoda</taxon>
        <taxon>Hexapoda</taxon>
        <taxon>Insecta</taxon>
        <taxon>Pterygota</taxon>
        <taxon>Neoptera</taxon>
        <taxon>Endopterygota</taxon>
        <taxon>Coleoptera</taxon>
        <taxon>Polyphaga</taxon>
        <taxon>Cucujiformia</taxon>
        <taxon>Curculionidae</taxon>
        <taxon>Dryophthorinae</taxon>
        <taxon>Rhynchophorus</taxon>
    </lineage>
</organism>
<dbReference type="OrthoDB" id="6758319at2759"/>
<name>A0A834IZD2_RHYFE</name>
<evidence type="ECO:0000259" key="2">
    <source>
        <dbReference type="Pfam" id="PF21788"/>
    </source>
</evidence>
<comment type="caution">
    <text evidence="3">The sequence shown here is derived from an EMBL/GenBank/DDBJ whole genome shotgun (WGS) entry which is preliminary data.</text>
</comment>
<keyword evidence="4" id="KW-1185">Reference proteome</keyword>
<dbReference type="Pfam" id="PF21787">
    <property type="entry name" value="TNP-like_RNaseH_N"/>
    <property type="match status" value="1"/>
</dbReference>
<dbReference type="InterPro" id="IPR048365">
    <property type="entry name" value="TNP-like_RNaseH_N"/>
</dbReference>
<evidence type="ECO:0000259" key="1">
    <source>
        <dbReference type="Pfam" id="PF21787"/>
    </source>
</evidence>
<dbReference type="EMBL" id="JAACXV010000019">
    <property type="protein sequence ID" value="KAF7286868.1"/>
    <property type="molecule type" value="Genomic_DNA"/>
</dbReference>
<dbReference type="Proteomes" id="UP000625711">
    <property type="component" value="Unassembled WGS sequence"/>
</dbReference>
<gene>
    <name evidence="3" type="ORF">GWI33_003440</name>
</gene>
<reference evidence="3" key="1">
    <citation type="submission" date="2020-08" db="EMBL/GenBank/DDBJ databases">
        <title>Genome sequencing and assembly of the red palm weevil Rhynchophorus ferrugineus.</title>
        <authorList>
            <person name="Dias G.B."/>
            <person name="Bergman C.M."/>
            <person name="Manee M."/>
        </authorList>
    </citation>
    <scope>NUCLEOTIDE SEQUENCE</scope>
    <source>
        <strain evidence="3">AA-2017</strain>
        <tissue evidence="3">Whole larva</tissue>
    </source>
</reference>
<proteinExistence type="predicted"/>
<sequence length="486" mass="55516">MQIYHRHRVCHRHFSEEFRVTLPSRTGIRANAYPTLFLSESQLIYKDVNGNNENINLNNLPSCSSAVNVISPNKEVLQEEQQSQCSIKETPRKARKSYGGIIRKFGSSRQTYLSDEVKDIYKKVVTSYKHITRNKRLVASFKSRFANISSSLRAELLKNLFEHVNKPTVDFFFSQLANQPKTPKSRRFTIQEKVFAIALLKSSGKTYKLLSKIFAFPSKSTCLALLRQIPMRAGLNEQIFLSLKSAVQNMSISGRSCIVMFDEMSLAPNLQYNIKEDCIDGLENTGSYKRAAIADYVNVFMVKGLFRKWKQPVSFTYSKGPIKSTLLKHLIVKVIGKCQEIGLKVLCTVCDQGSANQAAINSLLSQSRSCSEFQVNGEKIIPLYDIPHLFKGIRNNLLKKNLYIKLDNKLNIAKWEHIIDLYYIDRDAPMRICPRLTEQHVIPGKINKMKVKICTQVFSYTVASHLVTFSKWKDNLPNDAERCLFG</sequence>
<dbReference type="AlphaFoldDB" id="A0A834IZD2"/>
<dbReference type="InterPro" id="IPR048366">
    <property type="entry name" value="TNP-like_GBD"/>
</dbReference>
<dbReference type="Pfam" id="PF21788">
    <property type="entry name" value="TNP-like_GBD"/>
    <property type="match status" value="1"/>
</dbReference>
<feature type="domain" description="Transposable element P transposase-like RNase H" evidence="1">
    <location>
        <begin position="233"/>
        <end position="363"/>
    </location>
</feature>
<evidence type="ECO:0000313" key="3">
    <source>
        <dbReference type="EMBL" id="KAF7286868.1"/>
    </source>
</evidence>
<evidence type="ECO:0000313" key="4">
    <source>
        <dbReference type="Proteomes" id="UP000625711"/>
    </source>
</evidence>
<protein>
    <recommendedName>
        <fullName evidence="5">Transposable element P transposase</fullName>
    </recommendedName>
</protein>
<feature type="domain" description="Transposable element P transposase-like GTP-binding insertion" evidence="2">
    <location>
        <begin position="388"/>
        <end position="472"/>
    </location>
</feature>